<evidence type="ECO:0000313" key="2">
    <source>
        <dbReference type="EMBL" id="SEF54786.1"/>
    </source>
</evidence>
<feature type="transmembrane region" description="Helical" evidence="1">
    <location>
        <begin position="6"/>
        <end position="23"/>
    </location>
</feature>
<dbReference type="AlphaFoldDB" id="A0A1H5SW44"/>
<dbReference type="RefSeq" id="WP_103952349.1">
    <property type="nucleotide sequence ID" value="NZ_FNUL01000003.1"/>
</dbReference>
<protein>
    <submittedName>
        <fullName evidence="2">Uncharacterized protein</fullName>
    </submittedName>
</protein>
<proteinExistence type="predicted"/>
<sequence>MKLKLIYIILGVVIIIGLNQYQVKANNDKLYTYEFDFYEYGVPQNDVSRFAWKETSSYIQVNHRSSSHPYKVYAMGAYQELNNGKYYDCSNGNYCLMGKNNDVQWLTNYVYEWGYKAAGLKCVYSGDSLFAARGCFFPDSNRY</sequence>
<evidence type="ECO:0000256" key="1">
    <source>
        <dbReference type="SAM" id="Phobius"/>
    </source>
</evidence>
<dbReference type="Proteomes" id="UP000236726">
    <property type="component" value="Unassembled WGS sequence"/>
</dbReference>
<keyword evidence="1" id="KW-0472">Membrane</keyword>
<name>A0A1H5SW44_9FIRM</name>
<keyword evidence="1" id="KW-0812">Transmembrane</keyword>
<organism evidence="2 3">
    <name type="scientific">Lachnospira multipara</name>
    <dbReference type="NCBI Taxonomy" id="28051"/>
    <lineage>
        <taxon>Bacteria</taxon>
        <taxon>Bacillati</taxon>
        <taxon>Bacillota</taxon>
        <taxon>Clostridia</taxon>
        <taxon>Lachnospirales</taxon>
        <taxon>Lachnospiraceae</taxon>
        <taxon>Lachnospira</taxon>
    </lineage>
</organism>
<accession>A0A1H5SW44</accession>
<gene>
    <name evidence="2" type="ORF">SAMN05216537_103166</name>
</gene>
<keyword evidence="1" id="KW-1133">Transmembrane helix</keyword>
<reference evidence="2 3" key="1">
    <citation type="submission" date="2016-10" db="EMBL/GenBank/DDBJ databases">
        <authorList>
            <person name="de Groot N.N."/>
        </authorList>
    </citation>
    <scope>NUCLEOTIDE SEQUENCE [LARGE SCALE GENOMIC DNA]</scope>
    <source>
        <strain evidence="2 3">D15d</strain>
    </source>
</reference>
<keyword evidence="3" id="KW-1185">Reference proteome</keyword>
<dbReference type="EMBL" id="FNUL01000003">
    <property type="protein sequence ID" value="SEF54786.1"/>
    <property type="molecule type" value="Genomic_DNA"/>
</dbReference>
<evidence type="ECO:0000313" key="3">
    <source>
        <dbReference type="Proteomes" id="UP000236726"/>
    </source>
</evidence>